<organism evidence="3 4">
    <name type="scientific">Rhodococcus coprophilus</name>
    <dbReference type="NCBI Taxonomy" id="38310"/>
    <lineage>
        <taxon>Bacteria</taxon>
        <taxon>Bacillati</taxon>
        <taxon>Actinomycetota</taxon>
        <taxon>Actinomycetes</taxon>
        <taxon>Mycobacteriales</taxon>
        <taxon>Nocardiaceae</taxon>
        <taxon>Rhodococcus</taxon>
    </lineage>
</organism>
<dbReference type="AlphaFoldDB" id="A0A2X4U7K8"/>
<dbReference type="Pfam" id="PF02517">
    <property type="entry name" value="Rce1-like"/>
    <property type="match status" value="1"/>
</dbReference>
<gene>
    <name evidence="3" type="ORF">NCTC10994_01497</name>
</gene>
<sequence length="301" mass="32008">MKGVTHVSGAGGRLEMETTPWLVGHPRVMRIMQSGAQIPYNGMDARKNRKEDCVSVQALQLPFLAWLSRFRAWVDVAVVVTVLVATNLVAHFTTVWASIATVPISAAILVVLMRRRGMRWSELGLSPRHWKRGTLYSLAAVGLVLTVVAIGIALPFTRQFFLSERYATISGALVASMIIIPLQTVIPEELAFRGVLHGTLERAWGARGVFAAGSLLFGLWHVASSLGLTSGNAGLAAVFGTGLWGQVAGVVGAVVATAAAGLVFTWLRLRSGSILAPIALHWSLNGAGALAAALVWQISLG</sequence>
<dbReference type="Proteomes" id="UP000249091">
    <property type="component" value="Chromosome 1"/>
</dbReference>
<evidence type="ECO:0000313" key="3">
    <source>
        <dbReference type="EMBL" id="SQI30342.1"/>
    </source>
</evidence>
<feature type="domain" description="CAAX prenyl protease 2/Lysostaphin resistance protein A-like" evidence="2">
    <location>
        <begin position="173"/>
        <end position="286"/>
    </location>
</feature>
<feature type="transmembrane region" description="Helical" evidence="1">
    <location>
        <begin position="279"/>
        <end position="298"/>
    </location>
</feature>
<evidence type="ECO:0000313" key="4">
    <source>
        <dbReference type="Proteomes" id="UP000249091"/>
    </source>
</evidence>
<evidence type="ECO:0000259" key="2">
    <source>
        <dbReference type="Pfam" id="PF02517"/>
    </source>
</evidence>
<feature type="transmembrane region" description="Helical" evidence="1">
    <location>
        <begin position="95"/>
        <end position="113"/>
    </location>
</feature>
<keyword evidence="4" id="KW-1185">Reference proteome</keyword>
<name>A0A2X4U7K8_9NOCA</name>
<protein>
    <submittedName>
        <fullName evidence="3">Peptidase</fullName>
    </submittedName>
</protein>
<proteinExistence type="predicted"/>
<feature type="transmembrane region" description="Helical" evidence="1">
    <location>
        <begin position="166"/>
        <end position="183"/>
    </location>
</feature>
<reference evidence="3 4" key="1">
    <citation type="submission" date="2018-06" db="EMBL/GenBank/DDBJ databases">
        <authorList>
            <consortium name="Pathogen Informatics"/>
            <person name="Doyle S."/>
        </authorList>
    </citation>
    <scope>NUCLEOTIDE SEQUENCE [LARGE SCALE GENOMIC DNA]</scope>
    <source>
        <strain evidence="3 4">NCTC10994</strain>
    </source>
</reference>
<dbReference type="GO" id="GO:0004175">
    <property type="term" value="F:endopeptidase activity"/>
    <property type="evidence" value="ECO:0007669"/>
    <property type="project" value="UniProtKB-ARBA"/>
</dbReference>
<keyword evidence="1" id="KW-0812">Transmembrane</keyword>
<dbReference type="EMBL" id="LS483468">
    <property type="protein sequence ID" value="SQI30342.1"/>
    <property type="molecule type" value="Genomic_DNA"/>
</dbReference>
<feature type="transmembrane region" description="Helical" evidence="1">
    <location>
        <begin position="204"/>
        <end position="223"/>
    </location>
</feature>
<dbReference type="STRING" id="1219011.GCA_001895045_01900"/>
<dbReference type="GO" id="GO:0080120">
    <property type="term" value="P:CAAX-box protein maturation"/>
    <property type="evidence" value="ECO:0007669"/>
    <property type="project" value="UniProtKB-ARBA"/>
</dbReference>
<keyword evidence="1" id="KW-1133">Transmembrane helix</keyword>
<feature type="transmembrane region" description="Helical" evidence="1">
    <location>
        <begin position="134"/>
        <end position="154"/>
    </location>
</feature>
<keyword evidence="1" id="KW-0472">Membrane</keyword>
<dbReference type="KEGG" id="rcr:NCTC10994_01497"/>
<accession>A0A2X4U7K8</accession>
<dbReference type="InterPro" id="IPR003675">
    <property type="entry name" value="Rce1/LyrA-like_dom"/>
</dbReference>
<evidence type="ECO:0000256" key="1">
    <source>
        <dbReference type="SAM" id="Phobius"/>
    </source>
</evidence>
<feature type="transmembrane region" description="Helical" evidence="1">
    <location>
        <begin position="243"/>
        <end position="267"/>
    </location>
</feature>